<evidence type="ECO:0000256" key="2">
    <source>
        <dbReference type="SAM" id="Phobius"/>
    </source>
</evidence>
<dbReference type="RefSeq" id="WP_128508637.1">
    <property type="nucleotide sequence ID" value="NZ_QUAC01000158.1"/>
</dbReference>
<accession>A0A371Q1I5</accession>
<evidence type="ECO:0000256" key="1">
    <source>
        <dbReference type="SAM" id="MobiDB-lite"/>
    </source>
</evidence>
<feature type="transmembrane region" description="Helical" evidence="2">
    <location>
        <begin position="96"/>
        <end position="117"/>
    </location>
</feature>
<keyword evidence="2" id="KW-1133">Transmembrane helix</keyword>
<evidence type="ECO:0000313" key="3">
    <source>
        <dbReference type="EMBL" id="REK88607.1"/>
    </source>
</evidence>
<feature type="transmembrane region" description="Helical" evidence="2">
    <location>
        <begin position="71"/>
        <end position="90"/>
    </location>
</feature>
<feature type="compositionally biased region" description="Pro residues" evidence="1">
    <location>
        <begin position="1"/>
        <end position="11"/>
    </location>
</feature>
<protein>
    <submittedName>
        <fullName evidence="3">Uncharacterized protein</fullName>
    </submittedName>
</protein>
<gene>
    <name evidence="3" type="ORF">DY245_20155</name>
</gene>
<organism evidence="3 4">
    <name type="scientific">Streptomyces inhibens</name>
    <dbReference type="NCBI Taxonomy" id="2293571"/>
    <lineage>
        <taxon>Bacteria</taxon>
        <taxon>Bacillati</taxon>
        <taxon>Actinomycetota</taxon>
        <taxon>Actinomycetes</taxon>
        <taxon>Kitasatosporales</taxon>
        <taxon>Streptomycetaceae</taxon>
        <taxon>Streptomyces</taxon>
    </lineage>
</organism>
<dbReference type="AlphaFoldDB" id="A0A371Q1I5"/>
<name>A0A371Q1I5_STRIH</name>
<reference evidence="3 4" key="1">
    <citation type="submission" date="2018-08" db="EMBL/GenBank/DDBJ databases">
        <title>Streptomyces NEAU-D10 sp. nov., a novel Actinomycete isolated from soil.</title>
        <authorList>
            <person name="Jin L."/>
        </authorList>
    </citation>
    <scope>NUCLEOTIDE SEQUENCE [LARGE SCALE GENOMIC DNA]</scope>
    <source>
        <strain evidence="3 4">NEAU-D10</strain>
    </source>
</reference>
<feature type="region of interest" description="Disordered" evidence="1">
    <location>
        <begin position="1"/>
        <end position="24"/>
    </location>
</feature>
<keyword evidence="4" id="KW-1185">Reference proteome</keyword>
<sequence length="121" mass="12561">MTTGPTPPTPPHRGGENGERGRAPAADFGPAVGLLVLDVIVVLVTLLPVMNEAGYHFFDTAANSDFDSTSTVLTLIILGAVAGLSAWPLLRGRFFISGWLQILVAGGLWGWTLYGAAQGGA</sequence>
<dbReference type="EMBL" id="QUAC01000158">
    <property type="protein sequence ID" value="REK88607.1"/>
    <property type="molecule type" value="Genomic_DNA"/>
</dbReference>
<comment type="caution">
    <text evidence="3">The sequence shown here is derived from an EMBL/GenBank/DDBJ whole genome shotgun (WGS) entry which is preliminary data.</text>
</comment>
<evidence type="ECO:0000313" key="4">
    <source>
        <dbReference type="Proteomes" id="UP000262477"/>
    </source>
</evidence>
<feature type="compositionally biased region" description="Basic and acidic residues" evidence="1">
    <location>
        <begin position="13"/>
        <end position="22"/>
    </location>
</feature>
<feature type="transmembrane region" description="Helical" evidence="2">
    <location>
        <begin position="28"/>
        <end position="50"/>
    </location>
</feature>
<dbReference type="Proteomes" id="UP000262477">
    <property type="component" value="Unassembled WGS sequence"/>
</dbReference>
<keyword evidence="2" id="KW-0472">Membrane</keyword>
<proteinExistence type="predicted"/>
<keyword evidence="2" id="KW-0812">Transmembrane</keyword>